<feature type="region of interest" description="Disordered" evidence="5">
    <location>
        <begin position="124"/>
        <end position="144"/>
    </location>
</feature>
<keyword evidence="1" id="KW-0479">Metal-binding</keyword>
<dbReference type="AlphaFoldDB" id="A0A521BDL3"/>
<keyword evidence="2" id="KW-0863">Zinc-finger</keyword>
<keyword evidence="3" id="KW-0862">Zinc</keyword>
<proteinExistence type="predicted"/>
<dbReference type="RefSeq" id="WP_142713253.1">
    <property type="nucleotide sequence ID" value="NZ_FXTH01000003.1"/>
</dbReference>
<dbReference type="InterPro" id="IPR037187">
    <property type="entry name" value="DnaK_N"/>
</dbReference>
<accession>A0A521BDL3</accession>
<dbReference type="PANTHER" id="PTHR33823:SF4">
    <property type="entry name" value="GENERAL STRESS PROTEIN 16O"/>
    <property type="match status" value="1"/>
</dbReference>
<protein>
    <submittedName>
        <fullName evidence="7">Transcriptional regulator, TraR/DksA family</fullName>
    </submittedName>
</protein>
<keyword evidence="8" id="KW-1185">Reference proteome</keyword>
<feature type="domain" description="Zinc finger DksA/TraR C4-type" evidence="6">
    <location>
        <begin position="99"/>
        <end position="126"/>
    </location>
</feature>
<dbReference type="InterPro" id="IPR000962">
    <property type="entry name" value="Znf_DskA_TraR"/>
</dbReference>
<evidence type="ECO:0000256" key="3">
    <source>
        <dbReference type="ARBA" id="ARBA00022833"/>
    </source>
</evidence>
<evidence type="ECO:0000256" key="5">
    <source>
        <dbReference type="SAM" id="MobiDB-lite"/>
    </source>
</evidence>
<gene>
    <name evidence="7" type="ORF">SAMN06265218_10315</name>
</gene>
<evidence type="ECO:0000256" key="2">
    <source>
        <dbReference type="ARBA" id="ARBA00022771"/>
    </source>
</evidence>
<evidence type="ECO:0000313" key="8">
    <source>
        <dbReference type="Proteomes" id="UP000317593"/>
    </source>
</evidence>
<evidence type="ECO:0000256" key="4">
    <source>
        <dbReference type="PROSITE-ProRule" id="PRU00510"/>
    </source>
</evidence>
<evidence type="ECO:0000259" key="6">
    <source>
        <dbReference type="Pfam" id="PF01258"/>
    </source>
</evidence>
<evidence type="ECO:0000313" key="7">
    <source>
        <dbReference type="EMBL" id="SMO45153.1"/>
    </source>
</evidence>
<dbReference type="PROSITE" id="PS51128">
    <property type="entry name" value="ZF_DKSA_2"/>
    <property type="match status" value="1"/>
</dbReference>
<dbReference type="InterPro" id="IPR020458">
    <property type="entry name" value="Znf_DskA_TraR_CS"/>
</dbReference>
<dbReference type="PANTHER" id="PTHR33823">
    <property type="entry name" value="RNA POLYMERASE-BINDING TRANSCRIPTION FACTOR DKSA-RELATED"/>
    <property type="match status" value="1"/>
</dbReference>
<name>A0A521BDL3_9BACT</name>
<reference evidence="7 8" key="1">
    <citation type="submission" date="2017-05" db="EMBL/GenBank/DDBJ databases">
        <authorList>
            <person name="Varghese N."/>
            <person name="Submissions S."/>
        </authorList>
    </citation>
    <scope>NUCLEOTIDE SEQUENCE [LARGE SCALE GENOMIC DNA]</scope>
    <source>
        <strain evidence="7 8">DSM 21194</strain>
    </source>
</reference>
<dbReference type="OrthoDB" id="9811543at2"/>
<dbReference type="Proteomes" id="UP000317593">
    <property type="component" value="Unassembled WGS sequence"/>
</dbReference>
<feature type="region of interest" description="Disordered" evidence="5">
    <location>
        <begin position="38"/>
        <end position="73"/>
    </location>
</feature>
<evidence type="ECO:0000256" key="1">
    <source>
        <dbReference type="ARBA" id="ARBA00022723"/>
    </source>
</evidence>
<dbReference type="EMBL" id="FXTH01000003">
    <property type="protein sequence ID" value="SMO45153.1"/>
    <property type="molecule type" value="Genomic_DNA"/>
</dbReference>
<dbReference type="Gene3D" id="1.20.120.910">
    <property type="entry name" value="DksA, coiled-coil domain"/>
    <property type="match status" value="1"/>
</dbReference>
<organism evidence="7 8">
    <name type="scientific">Fodinibius sediminis</name>
    <dbReference type="NCBI Taxonomy" id="1214077"/>
    <lineage>
        <taxon>Bacteria</taxon>
        <taxon>Pseudomonadati</taxon>
        <taxon>Balneolota</taxon>
        <taxon>Balneolia</taxon>
        <taxon>Balneolales</taxon>
        <taxon>Balneolaceae</taxon>
        <taxon>Fodinibius</taxon>
    </lineage>
</organism>
<feature type="zinc finger region" description="dksA C4-type" evidence="4">
    <location>
        <begin position="103"/>
        <end position="127"/>
    </location>
</feature>
<dbReference type="SUPFAM" id="SSF57716">
    <property type="entry name" value="Glucocorticoid receptor-like (DNA-binding domain)"/>
    <property type="match status" value="1"/>
</dbReference>
<dbReference type="PROSITE" id="PS01102">
    <property type="entry name" value="ZF_DKSA_1"/>
    <property type="match status" value="1"/>
</dbReference>
<dbReference type="SUPFAM" id="SSF109635">
    <property type="entry name" value="DnaK suppressor protein DksA, alpha-hairpin domain"/>
    <property type="match status" value="1"/>
</dbReference>
<sequence>MSDPNAPLNKSPFSDKELEHFENLLLEERNQTKEEIEKIDERLEEQHALEDDRISSHDHHPGDLGSEEEEKETAFLLKKKQRDKLDKIDAALKRIANNTYGVCEETGKKIRKERLEVIPYARYSVEASRTDSPDNPGPLGQTPS</sequence>
<dbReference type="Pfam" id="PF01258">
    <property type="entry name" value="zf-dskA_traR"/>
    <property type="match status" value="1"/>
</dbReference>
<feature type="compositionally biased region" description="Basic and acidic residues" evidence="5">
    <location>
        <begin position="38"/>
        <end position="62"/>
    </location>
</feature>
<dbReference type="GO" id="GO:0008270">
    <property type="term" value="F:zinc ion binding"/>
    <property type="evidence" value="ECO:0007669"/>
    <property type="project" value="UniProtKB-KW"/>
</dbReference>